<organism evidence="5 6">
    <name type="scientific">Kitasatospora phosalacinea</name>
    <dbReference type="NCBI Taxonomy" id="2065"/>
    <lineage>
        <taxon>Bacteria</taxon>
        <taxon>Bacillati</taxon>
        <taxon>Actinomycetota</taxon>
        <taxon>Actinomycetes</taxon>
        <taxon>Kitasatosporales</taxon>
        <taxon>Streptomycetaceae</taxon>
        <taxon>Kitasatospora</taxon>
    </lineage>
</organism>
<dbReference type="CDD" id="cd00090">
    <property type="entry name" value="HTH_ARSR"/>
    <property type="match status" value="1"/>
</dbReference>
<dbReference type="GO" id="GO:0003700">
    <property type="term" value="F:DNA-binding transcription factor activity"/>
    <property type="evidence" value="ECO:0007669"/>
    <property type="project" value="InterPro"/>
</dbReference>
<protein>
    <submittedName>
        <fullName evidence="5">Transcriptional regulator</fullName>
    </submittedName>
</protein>
<feature type="domain" description="HTH arsR-type" evidence="4">
    <location>
        <begin position="256"/>
        <end position="327"/>
    </location>
</feature>
<dbReference type="GO" id="GO:0003677">
    <property type="term" value="F:DNA binding"/>
    <property type="evidence" value="ECO:0007669"/>
    <property type="project" value="UniProtKB-KW"/>
</dbReference>
<dbReference type="InterPro" id="IPR051011">
    <property type="entry name" value="Metal_resp_trans_reg"/>
</dbReference>
<keyword evidence="2" id="KW-0238">DNA-binding</keyword>
<dbReference type="RefSeq" id="WP_033257143.1">
    <property type="nucleotide sequence ID" value="NZ_BSRX01000021.1"/>
</dbReference>
<reference evidence="5" key="1">
    <citation type="submission" date="2023-02" db="EMBL/GenBank/DDBJ databases">
        <title>Kitasatospora phosalacinea NBRC 14362.</title>
        <authorList>
            <person name="Ichikawa N."/>
            <person name="Sato H."/>
            <person name="Tonouchi N."/>
        </authorList>
    </citation>
    <scope>NUCLEOTIDE SEQUENCE</scope>
    <source>
        <strain evidence="5">NBRC 14362</strain>
    </source>
</reference>
<dbReference type="InterPro" id="IPR036388">
    <property type="entry name" value="WH-like_DNA-bd_sf"/>
</dbReference>
<dbReference type="Proteomes" id="UP001165143">
    <property type="component" value="Unassembled WGS sequence"/>
</dbReference>
<dbReference type="Pfam" id="PF01022">
    <property type="entry name" value="HTH_5"/>
    <property type="match status" value="1"/>
</dbReference>
<evidence type="ECO:0000313" key="6">
    <source>
        <dbReference type="Proteomes" id="UP001165143"/>
    </source>
</evidence>
<evidence type="ECO:0000256" key="3">
    <source>
        <dbReference type="ARBA" id="ARBA00023163"/>
    </source>
</evidence>
<evidence type="ECO:0000256" key="1">
    <source>
        <dbReference type="ARBA" id="ARBA00023015"/>
    </source>
</evidence>
<comment type="caution">
    <text evidence="5">The sequence shown here is derived from an EMBL/GenBank/DDBJ whole genome shotgun (WGS) entry which is preliminary data.</text>
</comment>
<dbReference type="EMBL" id="BSRX01000021">
    <property type="protein sequence ID" value="GLW55846.1"/>
    <property type="molecule type" value="Genomic_DNA"/>
</dbReference>
<dbReference type="InterPro" id="IPR001845">
    <property type="entry name" value="HTH_ArsR_DNA-bd_dom"/>
</dbReference>
<proteinExistence type="predicted"/>
<dbReference type="InterPro" id="IPR011991">
    <property type="entry name" value="ArsR-like_HTH"/>
</dbReference>
<dbReference type="InterPro" id="IPR036390">
    <property type="entry name" value="WH_DNA-bd_sf"/>
</dbReference>
<evidence type="ECO:0000256" key="2">
    <source>
        <dbReference type="ARBA" id="ARBA00023125"/>
    </source>
</evidence>
<keyword evidence="3" id="KW-0804">Transcription</keyword>
<dbReference type="PANTHER" id="PTHR43132">
    <property type="entry name" value="ARSENICAL RESISTANCE OPERON REPRESSOR ARSR-RELATED"/>
    <property type="match status" value="1"/>
</dbReference>
<name>A0A9W6PJ81_9ACTN</name>
<dbReference type="AlphaFoldDB" id="A0A9W6PJ81"/>
<keyword evidence="1" id="KW-0805">Transcription regulation</keyword>
<dbReference type="PANTHER" id="PTHR43132:SF6">
    <property type="entry name" value="HTH-TYPE TRANSCRIPTIONAL REPRESSOR CZRA"/>
    <property type="match status" value="1"/>
</dbReference>
<dbReference type="SUPFAM" id="SSF46785">
    <property type="entry name" value="Winged helix' DNA-binding domain"/>
    <property type="match status" value="1"/>
</dbReference>
<evidence type="ECO:0000259" key="4">
    <source>
        <dbReference type="SMART" id="SM00418"/>
    </source>
</evidence>
<evidence type="ECO:0000313" key="5">
    <source>
        <dbReference type="EMBL" id="GLW55846.1"/>
    </source>
</evidence>
<dbReference type="SMART" id="SM00418">
    <property type="entry name" value="HTH_ARSR"/>
    <property type="match status" value="1"/>
</dbReference>
<gene>
    <name evidence="5" type="ORF">Kpho01_38570</name>
</gene>
<dbReference type="Gene3D" id="1.10.10.10">
    <property type="entry name" value="Winged helix-like DNA-binding domain superfamily/Winged helix DNA-binding domain"/>
    <property type="match status" value="1"/>
</dbReference>
<sequence>MVLRFRLGLADLAATYFACSPLQEAVLSLRMWTHPGQYPHGAAFEAMRPAFEALPQAPLLRALVASNKYVPDFLTPRPTVPFPEFRAELAVVRAFDPARLAEELAVTFLPHDRVLPPLLAERADRPAALVAEVADALQAYWTHVLEPAWWPRARSVLRADIVHRSRVLAERGAAGLFADLDHRLHWSDGVLTIDRDWGDGDLDVAVDRRGLALLPTCFARGALTAIGPDLTPSITYLTRGQGNLSGPPDPPPAPHALEQLLGTPKARLLALLQEPTATTELARRLGVTPGAVSQHLAVLHATRLVTRARHGRLVLYARSPLADQLLGPWAEPRQGLPSE</sequence>
<accession>A0A9W6PJ81</accession>